<feature type="compositionally biased region" description="Polar residues" evidence="1">
    <location>
        <begin position="1"/>
        <end position="12"/>
    </location>
</feature>
<proteinExistence type="predicted"/>
<keyword evidence="2" id="KW-1185">Reference proteome</keyword>
<feature type="compositionally biased region" description="Polar residues" evidence="1">
    <location>
        <begin position="199"/>
        <end position="222"/>
    </location>
</feature>
<feature type="region of interest" description="Disordered" evidence="1">
    <location>
        <begin position="188"/>
        <end position="222"/>
    </location>
</feature>
<name>A0A0R3RK20_9BILA</name>
<protein>
    <submittedName>
        <fullName evidence="3">Proteophosphoglycan ppg4</fullName>
    </submittedName>
</protein>
<feature type="compositionally biased region" description="Polar residues" evidence="1">
    <location>
        <begin position="308"/>
        <end position="318"/>
    </location>
</feature>
<accession>A0A0R3RK20</accession>
<dbReference type="WBParaSite" id="EEL_0000182901-mRNA-1">
    <property type="protein sequence ID" value="EEL_0000182901-mRNA-1"/>
    <property type="gene ID" value="EEL_0000182901"/>
</dbReference>
<evidence type="ECO:0000313" key="3">
    <source>
        <dbReference type="WBParaSite" id="EEL_0000182901-mRNA-1"/>
    </source>
</evidence>
<organism evidence="2 3">
    <name type="scientific">Elaeophora elaphi</name>
    <dbReference type="NCBI Taxonomy" id="1147741"/>
    <lineage>
        <taxon>Eukaryota</taxon>
        <taxon>Metazoa</taxon>
        <taxon>Ecdysozoa</taxon>
        <taxon>Nematoda</taxon>
        <taxon>Chromadorea</taxon>
        <taxon>Rhabditida</taxon>
        <taxon>Spirurina</taxon>
        <taxon>Spiruromorpha</taxon>
        <taxon>Filarioidea</taxon>
        <taxon>Onchocercidae</taxon>
        <taxon>Elaeophora</taxon>
    </lineage>
</organism>
<dbReference type="Proteomes" id="UP000050640">
    <property type="component" value="Unplaced"/>
</dbReference>
<feature type="compositionally biased region" description="Polar residues" evidence="1">
    <location>
        <begin position="37"/>
        <end position="52"/>
    </location>
</feature>
<feature type="region of interest" description="Disordered" evidence="1">
    <location>
        <begin position="1"/>
        <end position="95"/>
    </location>
</feature>
<feature type="compositionally biased region" description="Low complexity" evidence="1">
    <location>
        <begin position="352"/>
        <end position="364"/>
    </location>
</feature>
<evidence type="ECO:0000256" key="1">
    <source>
        <dbReference type="SAM" id="MobiDB-lite"/>
    </source>
</evidence>
<dbReference type="STRING" id="1147741.A0A0R3RK20"/>
<feature type="compositionally biased region" description="Basic and acidic residues" evidence="1">
    <location>
        <begin position="68"/>
        <end position="78"/>
    </location>
</feature>
<dbReference type="AlphaFoldDB" id="A0A0R3RK20"/>
<evidence type="ECO:0000313" key="2">
    <source>
        <dbReference type="Proteomes" id="UP000050640"/>
    </source>
</evidence>
<feature type="region of interest" description="Disordered" evidence="1">
    <location>
        <begin position="247"/>
        <end position="408"/>
    </location>
</feature>
<reference evidence="3" key="1">
    <citation type="submission" date="2017-02" db="UniProtKB">
        <authorList>
            <consortium name="WormBaseParasite"/>
        </authorList>
    </citation>
    <scope>IDENTIFICATION</scope>
</reference>
<sequence length="408" mass="45153">MTSPDSEQSHSPKNLKAGQRLPPSTVQRDSVKVLEPAQQQIIQVNADDQNANESEKETKGLHPPSSTDRVDGWFKHDDDEGSEVQSYNVESDVVEEATSEEVRNLVRRLTKSMRSSAVSLVVSPKNTAFGTANPVTVLFPTSSVRRDGSRSALSQYHLASPSPYDNFASSSYSNIQWLVDNSPFNKPSLIQSSEHKPNTSKVLQSSIKSYSPPTYQSQSTSEVHIPTLQLHLPPMIAKDERAANQTTFSAEQPIAHTQTRKSRASSRSRTSSNKNAKHAPWPSVKEAQSQFSEFLPRQPESEADSGDGQLSKSIPTHSSRMRNEDFENPPSTSHQHQRRFRISVSPSRRFHTQSGPSGSDTDTSTGKRRYVIRQKILPDSTISINMGDSGTSHRKSSTHSSHAHGEDK</sequence>